<dbReference type="Proteomes" id="UP000053841">
    <property type="component" value="Unassembled WGS sequence"/>
</dbReference>
<accession>W6YSP3</accession>
<reference evidence="1 2" key="1">
    <citation type="journal article" date="2013" name="PLoS Genet.">
        <title>Comparative genome structure, secondary metabolite, and effector coding capacity across Cochliobolus pathogens.</title>
        <authorList>
            <person name="Condon B.J."/>
            <person name="Leng Y."/>
            <person name="Wu D."/>
            <person name="Bushley K.E."/>
            <person name="Ohm R.A."/>
            <person name="Otillar R."/>
            <person name="Martin J."/>
            <person name="Schackwitz W."/>
            <person name="Grimwood J."/>
            <person name="MohdZainudin N."/>
            <person name="Xue C."/>
            <person name="Wang R."/>
            <person name="Manning V.A."/>
            <person name="Dhillon B."/>
            <person name="Tu Z.J."/>
            <person name="Steffenson B.J."/>
            <person name="Salamov A."/>
            <person name="Sun H."/>
            <person name="Lowry S."/>
            <person name="LaButti K."/>
            <person name="Han J."/>
            <person name="Copeland A."/>
            <person name="Lindquist E."/>
            <person name="Barry K."/>
            <person name="Schmutz J."/>
            <person name="Baker S.E."/>
            <person name="Ciuffetti L.M."/>
            <person name="Grigoriev I.V."/>
            <person name="Zhong S."/>
            <person name="Turgeon B.G."/>
        </authorList>
    </citation>
    <scope>NUCLEOTIDE SEQUENCE [LARGE SCALE GENOMIC DNA]</scope>
    <source>
        <strain evidence="1 2">26-R-13</strain>
    </source>
</reference>
<evidence type="ECO:0000313" key="2">
    <source>
        <dbReference type="Proteomes" id="UP000053841"/>
    </source>
</evidence>
<gene>
    <name evidence="1" type="ORF">COCCADRAFT_82993</name>
</gene>
<sequence>MQAATVTPGGRLLIVYVRRPKGVRHAHEGASAHANFAVTLRAGDHVPKPSTSNSHDIQARIHLQIQIRDSRVEVT</sequence>
<evidence type="ECO:0000313" key="1">
    <source>
        <dbReference type="EMBL" id="EUC38429.1"/>
    </source>
</evidence>
<dbReference type="KEGG" id="bze:COCCADRAFT_82993"/>
<protein>
    <submittedName>
        <fullName evidence="1">Uncharacterized protein</fullName>
    </submittedName>
</protein>
<keyword evidence="2" id="KW-1185">Reference proteome</keyword>
<organism evidence="1 2">
    <name type="scientific">Cochliobolus carbonum (strain 26-R-13)</name>
    <name type="common">Maize leaf spot fungus</name>
    <name type="synonym">Bipolaris zeicola</name>
    <dbReference type="NCBI Taxonomy" id="930089"/>
    <lineage>
        <taxon>Eukaryota</taxon>
        <taxon>Fungi</taxon>
        <taxon>Dikarya</taxon>
        <taxon>Ascomycota</taxon>
        <taxon>Pezizomycotina</taxon>
        <taxon>Dothideomycetes</taxon>
        <taxon>Pleosporomycetidae</taxon>
        <taxon>Pleosporales</taxon>
        <taxon>Pleosporineae</taxon>
        <taxon>Pleosporaceae</taxon>
        <taxon>Bipolaris</taxon>
    </lineage>
</organism>
<dbReference type="GeneID" id="19151476"/>
<dbReference type="EMBL" id="KI964542">
    <property type="protein sequence ID" value="EUC38429.1"/>
    <property type="molecule type" value="Genomic_DNA"/>
</dbReference>
<dbReference type="AlphaFoldDB" id="W6YSP3"/>
<dbReference type="HOGENOM" id="CLU_2670710_0_0_1"/>
<name>W6YSP3_COCC2</name>
<proteinExistence type="predicted"/>
<dbReference type="RefSeq" id="XP_007707216.1">
    <property type="nucleotide sequence ID" value="XM_007709026.1"/>
</dbReference>